<dbReference type="InterPro" id="IPR017459">
    <property type="entry name" value="Glycosyl_Trfase_fam3_N_dom"/>
</dbReference>
<dbReference type="PANTHER" id="PTHR10515:SF0">
    <property type="entry name" value="THYMIDINE PHOSPHORYLASE"/>
    <property type="match status" value="1"/>
</dbReference>
<dbReference type="AlphaFoldDB" id="A0A7V4E3T0"/>
<dbReference type="Pfam" id="PF07831">
    <property type="entry name" value="PYNP_C"/>
    <property type="match status" value="1"/>
</dbReference>
<dbReference type="InterPro" id="IPR036320">
    <property type="entry name" value="Glycosyl_Trfase_fam3_N_dom_sf"/>
</dbReference>
<feature type="domain" description="Pyrimidine nucleoside phosphorylase C-terminal" evidence="5">
    <location>
        <begin position="345"/>
        <end position="419"/>
    </location>
</feature>
<evidence type="ECO:0000259" key="5">
    <source>
        <dbReference type="SMART" id="SM00941"/>
    </source>
</evidence>
<dbReference type="InterPro" id="IPR035902">
    <property type="entry name" value="Nuc_phospho_transferase"/>
</dbReference>
<sequence>MEVDFLSLIRKKRDGWELTKKEIEFFIKKLVKKEIPDYQVAAFLMAIYFQGLNFQETKNLTLAMMNSGKIFKFKEKNVVDKHSTGGVGDKVSLILTPILAACGLKIPMIAGRSLGHTGGTVDKLTSIPNFKTTLSYEECQKAIKEIGLFIIEQTEELVPADKYLYSLRDVTATIESIPLITASIMSKKLAEGIDFLLMDIKTGNGAFLEKTTDAKKLANMMIAVGKLMKKKISIFITDMNQPLGKAVGNSLEVIEAIEFLKGNQERDLKKIVFTFAQEFLLRTKITGNKKTAENLINKIINEGKALKKFQQLIKNQGGDERVIDDYNLLPQAKYQDIYRAPKEGYLFSFQTKKIGWLCNFLGGGRTQLGDQIDYSVGFVFYKKIGDFVKKGEPLLAIHANDEKKLKVTKRQLKEVIVIKNKKPKIPPLIYWYGRT</sequence>
<proteinExistence type="inferred from homology"/>
<accession>A0A7V4E3T0</accession>
<reference evidence="6" key="1">
    <citation type="journal article" date="2020" name="mSystems">
        <title>Genome- and Community-Level Interaction Insights into Carbon Utilization and Element Cycling Functions of Hydrothermarchaeota in Hydrothermal Sediment.</title>
        <authorList>
            <person name="Zhou Z."/>
            <person name="Liu Y."/>
            <person name="Xu W."/>
            <person name="Pan J."/>
            <person name="Luo Z.H."/>
            <person name="Li M."/>
        </authorList>
    </citation>
    <scope>NUCLEOTIDE SEQUENCE [LARGE SCALE GENOMIC DNA]</scope>
    <source>
        <strain evidence="6">SpSt-697</strain>
    </source>
</reference>
<dbReference type="GO" id="GO:0006213">
    <property type="term" value="P:pyrimidine nucleoside metabolic process"/>
    <property type="evidence" value="ECO:0007669"/>
    <property type="project" value="InterPro"/>
</dbReference>
<comment type="caution">
    <text evidence="6">The sequence shown here is derived from an EMBL/GenBank/DDBJ whole genome shotgun (WGS) entry which is preliminary data.</text>
</comment>
<evidence type="ECO:0000313" key="6">
    <source>
        <dbReference type="EMBL" id="HGK63078.1"/>
    </source>
</evidence>
<dbReference type="Gene3D" id="1.20.970.10">
    <property type="entry name" value="Transferase, Pyrimidine Nucleoside Phosphorylase, Chain C"/>
    <property type="match status" value="1"/>
</dbReference>
<dbReference type="Gene3D" id="3.90.1170.30">
    <property type="entry name" value="Pyrimidine nucleoside phosphorylase-like, C-terminal domain"/>
    <property type="match status" value="1"/>
</dbReference>
<dbReference type="InterPro" id="IPR036566">
    <property type="entry name" value="PYNP-like_C_sf"/>
</dbReference>
<dbReference type="SUPFAM" id="SSF54680">
    <property type="entry name" value="Pyrimidine nucleoside phosphorylase C-terminal domain"/>
    <property type="match status" value="1"/>
</dbReference>
<keyword evidence="4 6" id="KW-0808">Transferase</keyword>
<dbReference type="PIRSF" id="PIRSF000478">
    <property type="entry name" value="TP_PyNP"/>
    <property type="match status" value="1"/>
</dbReference>
<dbReference type="SUPFAM" id="SSF52418">
    <property type="entry name" value="Nucleoside phosphorylase/phosphoribosyltransferase catalytic domain"/>
    <property type="match status" value="1"/>
</dbReference>
<dbReference type="GO" id="GO:0005829">
    <property type="term" value="C:cytosol"/>
    <property type="evidence" value="ECO:0007669"/>
    <property type="project" value="TreeGrafter"/>
</dbReference>
<evidence type="ECO:0000256" key="4">
    <source>
        <dbReference type="ARBA" id="ARBA00022679"/>
    </source>
</evidence>
<dbReference type="NCBIfam" id="NF004490">
    <property type="entry name" value="PRK05820.1"/>
    <property type="match status" value="1"/>
</dbReference>
<dbReference type="EC" id="2.4.2.4" evidence="6"/>
<evidence type="ECO:0000256" key="3">
    <source>
        <dbReference type="ARBA" id="ARBA00022676"/>
    </source>
</evidence>
<dbReference type="GO" id="GO:0009032">
    <property type="term" value="F:thymidine phosphorylase activity"/>
    <property type="evidence" value="ECO:0007669"/>
    <property type="project" value="UniProtKB-EC"/>
</dbReference>
<keyword evidence="3 6" id="KW-0328">Glycosyltransferase</keyword>
<comment type="similarity">
    <text evidence="1">Belongs to the thymidine/pyrimidine-nucleoside phosphorylase family.</text>
</comment>
<gene>
    <name evidence="6" type="ORF">ENU74_00535</name>
</gene>
<dbReference type="InterPro" id="IPR018090">
    <property type="entry name" value="Pyrmidine_PPas_bac/euk"/>
</dbReference>
<evidence type="ECO:0000256" key="1">
    <source>
        <dbReference type="ARBA" id="ARBA00006915"/>
    </source>
</evidence>
<dbReference type="Pfam" id="PF02885">
    <property type="entry name" value="Glycos_trans_3N"/>
    <property type="match status" value="1"/>
</dbReference>
<dbReference type="InterPro" id="IPR013102">
    <property type="entry name" value="PYNP_C"/>
</dbReference>
<name>A0A7V4E3T0_UNCW3</name>
<dbReference type="InterPro" id="IPR000053">
    <property type="entry name" value="Thymidine/pyrmidine_PPase"/>
</dbReference>
<evidence type="ECO:0000256" key="2">
    <source>
        <dbReference type="ARBA" id="ARBA00011738"/>
    </source>
</evidence>
<dbReference type="FunFam" id="3.40.1030.10:FF:000003">
    <property type="entry name" value="Pyrimidine-nucleoside phosphorylase"/>
    <property type="match status" value="1"/>
</dbReference>
<dbReference type="Gene3D" id="3.40.1030.10">
    <property type="entry name" value="Nucleoside phosphorylase/phosphoribosyltransferase catalytic domain"/>
    <property type="match status" value="1"/>
</dbReference>
<comment type="subunit">
    <text evidence="2">Homodimer.</text>
</comment>
<protein>
    <submittedName>
        <fullName evidence="6">Thymidine phosphorylase</fullName>
        <ecNumber evidence="6">2.4.2.4</ecNumber>
    </submittedName>
</protein>
<dbReference type="InterPro" id="IPR000312">
    <property type="entry name" value="Glycosyl_Trfase_fam3"/>
</dbReference>
<dbReference type="GO" id="GO:0004645">
    <property type="term" value="F:1,4-alpha-oligoglucan phosphorylase activity"/>
    <property type="evidence" value="ECO:0007669"/>
    <property type="project" value="InterPro"/>
</dbReference>
<dbReference type="EMBL" id="DTDR01000018">
    <property type="protein sequence ID" value="HGK63078.1"/>
    <property type="molecule type" value="Genomic_DNA"/>
</dbReference>
<dbReference type="SUPFAM" id="SSF47648">
    <property type="entry name" value="Nucleoside phosphorylase/phosphoribosyltransferase N-terminal domain"/>
    <property type="match status" value="1"/>
</dbReference>
<dbReference type="GO" id="GO:0006206">
    <property type="term" value="P:pyrimidine nucleobase metabolic process"/>
    <property type="evidence" value="ECO:0007669"/>
    <property type="project" value="InterPro"/>
</dbReference>
<dbReference type="Pfam" id="PF00591">
    <property type="entry name" value="Glycos_transf_3"/>
    <property type="match status" value="1"/>
</dbReference>
<organism evidence="6">
    <name type="scientific">candidate division WOR-3 bacterium</name>
    <dbReference type="NCBI Taxonomy" id="2052148"/>
    <lineage>
        <taxon>Bacteria</taxon>
        <taxon>Bacteria division WOR-3</taxon>
    </lineage>
</organism>
<dbReference type="SMART" id="SM00941">
    <property type="entry name" value="PYNP_C"/>
    <property type="match status" value="1"/>
</dbReference>
<dbReference type="NCBIfam" id="TIGR02644">
    <property type="entry name" value="Y_phosphoryl"/>
    <property type="match status" value="1"/>
</dbReference>
<dbReference type="PANTHER" id="PTHR10515">
    <property type="entry name" value="THYMIDINE PHOSPHORYLASE"/>
    <property type="match status" value="1"/>
</dbReference>